<dbReference type="EMBL" id="PJQY01000193">
    <property type="protein sequence ID" value="PQQ16417.1"/>
    <property type="molecule type" value="Genomic_DNA"/>
</dbReference>
<organism evidence="2 3">
    <name type="scientific">Prunus yedoensis var. nudiflora</name>
    <dbReference type="NCBI Taxonomy" id="2094558"/>
    <lineage>
        <taxon>Eukaryota</taxon>
        <taxon>Viridiplantae</taxon>
        <taxon>Streptophyta</taxon>
        <taxon>Embryophyta</taxon>
        <taxon>Tracheophyta</taxon>
        <taxon>Spermatophyta</taxon>
        <taxon>Magnoliopsida</taxon>
        <taxon>eudicotyledons</taxon>
        <taxon>Gunneridae</taxon>
        <taxon>Pentapetalae</taxon>
        <taxon>rosids</taxon>
        <taxon>fabids</taxon>
        <taxon>Rosales</taxon>
        <taxon>Rosaceae</taxon>
        <taxon>Amygdaloideae</taxon>
        <taxon>Amygdaleae</taxon>
        <taxon>Prunus</taxon>
    </lineage>
</organism>
<feature type="region of interest" description="Disordered" evidence="1">
    <location>
        <begin position="18"/>
        <end position="69"/>
    </location>
</feature>
<evidence type="ECO:0000256" key="1">
    <source>
        <dbReference type="SAM" id="MobiDB-lite"/>
    </source>
</evidence>
<feature type="compositionally biased region" description="Polar residues" evidence="1">
    <location>
        <begin position="53"/>
        <end position="69"/>
    </location>
</feature>
<name>A0A314ZE65_PRUYE</name>
<dbReference type="AlphaFoldDB" id="A0A314ZE65"/>
<keyword evidence="3" id="KW-1185">Reference proteome</keyword>
<reference evidence="2 3" key="1">
    <citation type="submission" date="2018-02" db="EMBL/GenBank/DDBJ databases">
        <title>Draft genome of wild Prunus yedoensis var. nudiflora.</title>
        <authorList>
            <person name="Baek S."/>
            <person name="Kim J.-H."/>
            <person name="Choi K."/>
            <person name="Kim G.-B."/>
            <person name="Cho A."/>
            <person name="Jang H."/>
            <person name="Shin C.-H."/>
            <person name="Yu H.-J."/>
            <person name="Mun J.-H."/>
        </authorList>
    </citation>
    <scope>NUCLEOTIDE SEQUENCE [LARGE SCALE GENOMIC DNA]</scope>
    <source>
        <strain evidence="3">cv. Jeju island</strain>
        <tissue evidence="2">Leaf</tissue>
    </source>
</reference>
<comment type="caution">
    <text evidence="2">The sequence shown here is derived from an EMBL/GenBank/DDBJ whole genome shotgun (WGS) entry which is preliminary data.</text>
</comment>
<protein>
    <submittedName>
        <fullName evidence="2">Uncharacterized protein</fullName>
    </submittedName>
</protein>
<gene>
    <name evidence="2" type="ORF">Pyn_16260</name>
</gene>
<evidence type="ECO:0000313" key="3">
    <source>
        <dbReference type="Proteomes" id="UP000250321"/>
    </source>
</evidence>
<dbReference type="Proteomes" id="UP000250321">
    <property type="component" value="Unassembled WGS sequence"/>
</dbReference>
<evidence type="ECO:0000313" key="2">
    <source>
        <dbReference type="EMBL" id="PQQ16417.1"/>
    </source>
</evidence>
<dbReference type="STRING" id="2094558.A0A314ZE65"/>
<proteinExistence type="predicted"/>
<feature type="compositionally biased region" description="Low complexity" evidence="1">
    <location>
        <begin position="37"/>
        <end position="51"/>
    </location>
</feature>
<sequence length="69" mass="7059">MSGGFLSSINEMASSVCATVRSKSNKSKHGNETSVDTGNSGSTGGMSTESTADTHQAVNLSSIDFNGVW</sequence>
<accession>A0A314ZE65</accession>